<comment type="similarity">
    <text evidence="1">Belongs to the carbohydrate kinase PfkB family.</text>
</comment>
<keyword evidence="3" id="KW-0547">Nucleotide-binding</keyword>
<dbReference type="PANTHER" id="PTHR43085:SF1">
    <property type="entry name" value="PSEUDOURIDINE KINASE-RELATED"/>
    <property type="match status" value="1"/>
</dbReference>
<dbReference type="Gene3D" id="3.40.1190.20">
    <property type="match status" value="1"/>
</dbReference>
<dbReference type="CDD" id="cd01167">
    <property type="entry name" value="bac_FRK"/>
    <property type="match status" value="1"/>
</dbReference>
<feature type="domain" description="Carbohydrate kinase PfkB" evidence="6">
    <location>
        <begin position="14"/>
        <end position="298"/>
    </location>
</feature>
<dbReference type="EMBL" id="JBHRSS010000006">
    <property type="protein sequence ID" value="MFC3104915.1"/>
    <property type="molecule type" value="Genomic_DNA"/>
</dbReference>
<reference evidence="8" key="1">
    <citation type="journal article" date="2019" name="Int. J. Syst. Evol. Microbiol.">
        <title>The Global Catalogue of Microorganisms (GCM) 10K type strain sequencing project: providing services to taxonomists for standard genome sequencing and annotation.</title>
        <authorList>
            <consortium name="The Broad Institute Genomics Platform"/>
            <consortium name="The Broad Institute Genome Sequencing Center for Infectious Disease"/>
            <person name="Wu L."/>
            <person name="Ma J."/>
        </authorList>
    </citation>
    <scope>NUCLEOTIDE SEQUENCE [LARGE SCALE GENOMIC DNA]</scope>
    <source>
        <strain evidence="8">KCTC 52640</strain>
    </source>
</reference>
<proteinExistence type="inferred from homology"/>
<gene>
    <name evidence="7" type="ORF">ACFOSU_13625</name>
</gene>
<dbReference type="Proteomes" id="UP001595462">
    <property type="component" value="Unassembled WGS sequence"/>
</dbReference>
<dbReference type="Pfam" id="PF00294">
    <property type="entry name" value="PfkB"/>
    <property type="match status" value="1"/>
</dbReference>
<organism evidence="7 8">
    <name type="scientific">Salinisphaera aquimarina</name>
    <dbReference type="NCBI Taxonomy" id="2094031"/>
    <lineage>
        <taxon>Bacteria</taxon>
        <taxon>Pseudomonadati</taxon>
        <taxon>Pseudomonadota</taxon>
        <taxon>Gammaproteobacteria</taxon>
        <taxon>Salinisphaerales</taxon>
        <taxon>Salinisphaeraceae</taxon>
        <taxon>Salinisphaera</taxon>
    </lineage>
</organism>
<protein>
    <submittedName>
        <fullName evidence="7">Carbohydrate kinase</fullName>
        <ecNumber evidence="7">2.7.1.-</ecNumber>
    </submittedName>
</protein>
<dbReference type="InterPro" id="IPR029056">
    <property type="entry name" value="Ribokinase-like"/>
</dbReference>
<keyword evidence="5" id="KW-0067">ATP-binding</keyword>
<dbReference type="InterPro" id="IPR050306">
    <property type="entry name" value="PfkB_Carbo_kinase"/>
</dbReference>
<evidence type="ECO:0000256" key="5">
    <source>
        <dbReference type="ARBA" id="ARBA00022840"/>
    </source>
</evidence>
<evidence type="ECO:0000256" key="4">
    <source>
        <dbReference type="ARBA" id="ARBA00022777"/>
    </source>
</evidence>
<keyword evidence="2 7" id="KW-0808">Transferase</keyword>
<comment type="caution">
    <text evidence="7">The sequence shown here is derived from an EMBL/GenBank/DDBJ whole genome shotgun (WGS) entry which is preliminary data.</text>
</comment>
<evidence type="ECO:0000313" key="8">
    <source>
        <dbReference type="Proteomes" id="UP001595462"/>
    </source>
</evidence>
<keyword evidence="8" id="KW-1185">Reference proteome</keyword>
<keyword evidence="4 7" id="KW-0418">Kinase</keyword>
<accession>A0ABV7EQZ0</accession>
<evidence type="ECO:0000313" key="7">
    <source>
        <dbReference type="EMBL" id="MFC3104915.1"/>
    </source>
</evidence>
<evidence type="ECO:0000256" key="3">
    <source>
        <dbReference type="ARBA" id="ARBA00022741"/>
    </source>
</evidence>
<dbReference type="InterPro" id="IPR002173">
    <property type="entry name" value="Carboh/pur_kinase_PfkB_CS"/>
</dbReference>
<dbReference type="InterPro" id="IPR011611">
    <property type="entry name" value="PfkB_dom"/>
</dbReference>
<evidence type="ECO:0000256" key="2">
    <source>
        <dbReference type="ARBA" id="ARBA00022679"/>
    </source>
</evidence>
<sequence>MPAVSEISSTLPRFVVFGEALTDFVRTADNDWHSAAGGSCWNVARVASTLGVATAWAGSVSRDLFGADIVEKSRAAALDMRFLQQVDKPPLIAMVHETAPPRYFFLGTDTADLAFDESALPAQWQQACEVAHFGCISLVREPLGARLVAIAQRLKARGTRITFDPNYRNLMDARYPALFERMAALADIVKLSDEDLSGIYPDRSLSESLAALRNLAPQTLILYTRGAQGMTLLTPDGMLEQAAIPARGGDSVGAGDGCMGGFVASLLERPEAALAEHLEFTAATAAAICSRTGAHAPSRAEVEALLPD</sequence>
<dbReference type="EC" id="2.7.1.-" evidence="7"/>
<evidence type="ECO:0000259" key="6">
    <source>
        <dbReference type="Pfam" id="PF00294"/>
    </source>
</evidence>
<dbReference type="GO" id="GO:0016301">
    <property type="term" value="F:kinase activity"/>
    <property type="evidence" value="ECO:0007669"/>
    <property type="project" value="UniProtKB-KW"/>
</dbReference>
<dbReference type="PROSITE" id="PS00584">
    <property type="entry name" value="PFKB_KINASES_2"/>
    <property type="match status" value="1"/>
</dbReference>
<name>A0ABV7EQZ0_9GAMM</name>
<evidence type="ECO:0000256" key="1">
    <source>
        <dbReference type="ARBA" id="ARBA00010688"/>
    </source>
</evidence>
<dbReference type="SUPFAM" id="SSF53613">
    <property type="entry name" value="Ribokinase-like"/>
    <property type="match status" value="1"/>
</dbReference>
<dbReference type="PANTHER" id="PTHR43085">
    <property type="entry name" value="HEXOKINASE FAMILY MEMBER"/>
    <property type="match status" value="1"/>
</dbReference>